<evidence type="ECO:0000313" key="2">
    <source>
        <dbReference type="Proteomes" id="UP000825381"/>
    </source>
</evidence>
<dbReference type="EMBL" id="CP080429">
    <property type="protein sequence ID" value="QYJ69109.1"/>
    <property type="molecule type" value="Genomic_DNA"/>
</dbReference>
<gene>
    <name evidence="1" type="ORF">K1I41_04260</name>
</gene>
<reference evidence="1 2" key="1">
    <citation type="submission" date="2021-07" db="EMBL/GenBank/DDBJ databases">
        <title>Flavobacterium WSW3-B6 sp.nov, isolated from seaweed.</title>
        <authorList>
            <person name="Muhammad N."/>
            <person name="Ho H."/>
            <person name="Lee Y.-J."/>
            <person name="Nguyen T."/>
            <person name="Ho J."/>
            <person name="Kim S.-G."/>
        </authorList>
    </citation>
    <scope>NUCLEOTIDE SEQUENCE [LARGE SCALE GENOMIC DNA]</scope>
    <source>
        <strain evidence="1 2">WSW3-B6</strain>
    </source>
</reference>
<sequence>MITQKIISFLINRDWKPLQEENGFISLKPPKEFNLEDNFNLYIPIDVDKVDTSRFINNILGIVADFYDLSIDDLDVILEKENTVFKVRVYDGQTEEGRIPLTRFEELVEKVRFILSDTASFVIDRSVTSTRVPEEVNRYLNLCNFMQTEKGSFVAKIQLPSRELIKESELFDRNEVFSEEINQKLKEVLLYVNENIFEGSTEVTEEYLIENETRLNIKLLKNIEAFFTKANLKNIDFSFHNIQNSGFVINRNITKLKLSKLTKFVEDIESYSFEVGDFSFTGAIVALKSRNPDGLKNSVTFTGIHDNMQMVATANLDSEDYKHAIEAHKLKQQITITGLAKRTKSRARFIEITNIDIQE</sequence>
<proteinExistence type="predicted"/>
<dbReference type="RefSeq" id="WP_220641444.1">
    <property type="nucleotide sequence ID" value="NZ_CP080429.1"/>
</dbReference>
<dbReference type="Proteomes" id="UP000825381">
    <property type="component" value="Chromosome"/>
</dbReference>
<name>A0ABX8V8D4_9FLAO</name>
<protein>
    <submittedName>
        <fullName evidence="1">Uncharacterized protein</fullName>
    </submittedName>
</protein>
<evidence type="ECO:0000313" key="1">
    <source>
        <dbReference type="EMBL" id="QYJ69109.1"/>
    </source>
</evidence>
<accession>A0ABX8V8D4</accession>
<organism evidence="1 2">
    <name type="scientific">Flavobacterium litorale</name>
    <dbReference type="NCBI Taxonomy" id="2856519"/>
    <lineage>
        <taxon>Bacteria</taxon>
        <taxon>Pseudomonadati</taxon>
        <taxon>Bacteroidota</taxon>
        <taxon>Flavobacteriia</taxon>
        <taxon>Flavobacteriales</taxon>
        <taxon>Flavobacteriaceae</taxon>
        <taxon>Flavobacterium</taxon>
    </lineage>
</organism>
<keyword evidence="2" id="KW-1185">Reference proteome</keyword>